<dbReference type="STRING" id="856793.MICA_1878"/>
<evidence type="ECO:0000313" key="1">
    <source>
        <dbReference type="EMBL" id="AEP10187.1"/>
    </source>
</evidence>
<dbReference type="AlphaFoldDB" id="G2KM93"/>
<name>G2KM93_MICAA</name>
<organism evidence="1 2">
    <name type="scientific">Micavibrio aeruginosavorus (strain ARL-13)</name>
    <dbReference type="NCBI Taxonomy" id="856793"/>
    <lineage>
        <taxon>Bacteria</taxon>
        <taxon>Pseudomonadati</taxon>
        <taxon>Bdellovibrionota</taxon>
        <taxon>Bdellovibrionia</taxon>
        <taxon>Bdellovibrionales</taxon>
        <taxon>Pseudobdellovibrionaceae</taxon>
        <taxon>Micavibrio</taxon>
    </lineage>
</organism>
<protein>
    <submittedName>
        <fullName evidence="1">Uncharacterized protein</fullName>
    </submittedName>
</protein>
<dbReference type="HOGENOM" id="CLU_3254018_0_0_5"/>
<evidence type="ECO:0000313" key="2">
    <source>
        <dbReference type="Proteomes" id="UP000009286"/>
    </source>
</evidence>
<accession>G2KM93</accession>
<dbReference type="EMBL" id="CP002382">
    <property type="protein sequence ID" value="AEP10187.1"/>
    <property type="molecule type" value="Genomic_DNA"/>
</dbReference>
<reference evidence="1 2" key="1">
    <citation type="journal article" date="2011" name="BMC Genomics">
        <title>Genomic insights into an obligate epibiotic bacterial predator: Micavibrio aeruginosavorus ARL-13.</title>
        <authorList>
            <person name="Wang Z."/>
            <person name="Kadouri D."/>
            <person name="Wu M."/>
        </authorList>
    </citation>
    <scope>NUCLEOTIDE SEQUENCE [LARGE SCALE GENOMIC DNA]</scope>
    <source>
        <strain evidence="1 2">ARL-13</strain>
    </source>
</reference>
<proteinExistence type="predicted"/>
<dbReference type="KEGG" id="mai:MICA_1878"/>
<dbReference type="Proteomes" id="UP000009286">
    <property type="component" value="Chromosome"/>
</dbReference>
<sequence length="42" mass="4714">MVRLTVVESLDNSGHGAGGLLEKNRCSEKSLWYFVFRLILCA</sequence>
<gene>
    <name evidence="1" type="ordered locus">MICA_1878</name>
</gene>
<keyword evidence="2" id="KW-1185">Reference proteome</keyword>